<proteinExistence type="predicted"/>
<evidence type="ECO:0000313" key="2">
    <source>
        <dbReference type="EMBL" id="MBB6093710.1"/>
    </source>
</evidence>
<gene>
    <name evidence="2" type="ORF">HNQ60_002591</name>
</gene>
<feature type="transmembrane region" description="Helical" evidence="1">
    <location>
        <begin position="32"/>
        <end position="47"/>
    </location>
</feature>
<keyword evidence="3" id="KW-1185">Reference proteome</keyword>
<name>A0A841HN60_9GAMM</name>
<organism evidence="2 3">
    <name type="scientific">Povalibacter uvarum</name>
    <dbReference type="NCBI Taxonomy" id="732238"/>
    <lineage>
        <taxon>Bacteria</taxon>
        <taxon>Pseudomonadati</taxon>
        <taxon>Pseudomonadota</taxon>
        <taxon>Gammaproteobacteria</taxon>
        <taxon>Steroidobacterales</taxon>
        <taxon>Steroidobacteraceae</taxon>
        <taxon>Povalibacter</taxon>
    </lineage>
</organism>
<evidence type="ECO:0000256" key="1">
    <source>
        <dbReference type="SAM" id="Phobius"/>
    </source>
</evidence>
<feature type="transmembrane region" description="Helical" evidence="1">
    <location>
        <begin position="53"/>
        <end position="71"/>
    </location>
</feature>
<accession>A0A841HN60</accession>
<sequence>MNLLELIQWPAMVVTLLAAWAVASQDRRRRKVGFWLFIASNILWVVWGVNEGAWALILLQVGLFILNLRGARKNETS</sequence>
<evidence type="ECO:0000313" key="3">
    <source>
        <dbReference type="Proteomes" id="UP000588068"/>
    </source>
</evidence>
<evidence type="ECO:0008006" key="4">
    <source>
        <dbReference type="Google" id="ProtNLM"/>
    </source>
</evidence>
<keyword evidence="1" id="KW-0812">Transmembrane</keyword>
<keyword evidence="1" id="KW-0472">Membrane</keyword>
<dbReference type="AlphaFoldDB" id="A0A841HN60"/>
<keyword evidence="1" id="KW-1133">Transmembrane helix</keyword>
<dbReference type="Proteomes" id="UP000588068">
    <property type="component" value="Unassembled WGS sequence"/>
</dbReference>
<dbReference type="EMBL" id="JACHHZ010000003">
    <property type="protein sequence ID" value="MBB6093710.1"/>
    <property type="molecule type" value="Genomic_DNA"/>
</dbReference>
<feature type="transmembrane region" description="Helical" evidence="1">
    <location>
        <begin position="6"/>
        <end position="23"/>
    </location>
</feature>
<comment type="caution">
    <text evidence="2">The sequence shown here is derived from an EMBL/GenBank/DDBJ whole genome shotgun (WGS) entry which is preliminary data.</text>
</comment>
<reference evidence="2 3" key="1">
    <citation type="submission" date="2020-08" db="EMBL/GenBank/DDBJ databases">
        <title>Genomic Encyclopedia of Type Strains, Phase IV (KMG-IV): sequencing the most valuable type-strain genomes for metagenomic binning, comparative biology and taxonomic classification.</title>
        <authorList>
            <person name="Goeker M."/>
        </authorList>
    </citation>
    <scope>NUCLEOTIDE SEQUENCE [LARGE SCALE GENOMIC DNA]</scope>
    <source>
        <strain evidence="2 3">DSM 26723</strain>
    </source>
</reference>
<protein>
    <recommendedName>
        <fullName evidence="4">Amino acid transporter</fullName>
    </recommendedName>
</protein>